<dbReference type="InterPro" id="IPR013216">
    <property type="entry name" value="Methyltransf_11"/>
</dbReference>
<accession>A0A9W7XHS2</accession>
<dbReference type="GO" id="GO:0005634">
    <property type="term" value="C:nucleus"/>
    <property type="evidence" value="ECO:0007669"/>
    <property type="project" value="TreeGrafter"/>
</dbReference>
<evidence type="ECO:0000259" key="3">
    <source>
        <dbReference type="Pfam" id="PF08241"/>
    </source>
</evidence>
<dbReference type="EMBL" id="JANBOH010000303">
    <property type="protein sequence ID" value="KAJ1643042.1"/>
    <property type="molecule type" value="Genomic_DNA"/>
</dbReference>
<keyword evidence="1 4" id="KW-0489">Methyltransferase</keyword>
<dbReference type="Proteomes" id="UP001145021">
    <property type="component" value="Unassembled WGS sequence"/>
</dbReference>
<organism evidence="4 5">
    <name type="scientific">Coemansia asiatica</name>
    <dbReference type="NCBI Taxonomy" id="1052880"/>
    <lineage>
        <taxon>Eukaryota</taxon>
        <taxon>Fungi</taxon>
        <taxon>Fungi incertae sedis</taxon>
        <taxon>Zoopagomycota</taxon>
        <taxon>Kickxellomycotina</taxon>
        <taxon>Kickxellomycetes</taxon>
        <taxon>Kickxellales</taxon>
        <taxon>Kickxellaceae</taxon>
        <taxon>Coemansia</taxon>
    </lineage>
</organism>
<dbReference type="FunFam" id="3.40.50.150:FF:000195">
    <property type="entry name" value="Methyltransferase domain containing protein"/>
    <property type="match status" value="1"/>
</dbReference>
<keyword evidence="2 4" id="KW-0808">Transferase</keyword>
<comment type="caution">
    <text evidence="4">The sequence shown here is derived from an EMBL/GenBank/DDBJ whole genome shotgun (WGS) entry which is preliminary data.</text>
</comment>
<dbReference type="PANTHER" id="PTHR13069">
    <property type="entry name" value="ALKYLATED DNA REPAIR PROTEIN ALKB HOMOLOG 8"/>
    <property type="match status" value="1"/>
</dbReference>
<dbReference type="Pfam" id="PF08241">
    <property type="entry name" value="Methyltransf_11"/>
    <property type="match status" value="1"/>
</dbReference>
<dbReference type="EC" id="2.1.1.229" evidence="4"/>
<dbReference type="SUPFAM" id="SSF53335">
    <property type="entry name" value="S-adenosyl-L-methionine-dependent methyltransferases"/>
    <property type="match status" value="1"/>
</dbReference>
<dbReference type="GO" id="GO:0005737">
    <property type="term" value="C:cytoplasm"/>
    <property type="evidence" value="ECO:0007669"/>
    <property type="project" value="TreeGrafter"/>
</dbReference>
<dbReference type="GO" id="GO:0000049">
    <property type="term" value="F:tRNA binding"/>
    <property type="evidence" value="ECO:0007669"/>
    <property type="project" value="TreeGrafter"/>
</dbReference>
<sequence>MDPENIDLSDTDKEQQYVHAVYNQIAGHFSDTRFKPWPVIEAFLKNLPPGSIGADVGCGNGKYLGLRTNDIFTIGTDRSDSLVDICRQRQYECLVSDGLDLPFRDGAFDYVISIAVIHHFASNERRKRAVEELFRILRPGGSVLVFAWAMEQNGRRKFEQGVQDVLVPWVVPGSRQQDGSERVYQRYYHLFKEGELSDLVQSVGMCTIDQVGYDKDNWYKIILTEKTA</sequence>
<gene>
    <name evidence="4" type="primary">TRM9</name>
    <name evidence="4" type="ORF">LPJ64_005141</name>
</gene>
<protein>
    <submittedName>
        <fullName evidence="4">tRNA methyltransferase, has a role in tRNA modification</fullName>
        <ecNumber evidence="4">2.1.1.229</ecNumber>
    </submittedName>
</protein>
<dbReference type="PANTHER" id="PTHR13069:SF21">
    <property type="entry name" value="ALKYLATED DNA REPAIR PROTEIN ALKB HOMOLOG 8"/>
    <property type="match status" value="1"/>
</dbReference>
<dbReference type="AlphaFoldDB" id="A0A9W7XHS2"/>
<name>A0A9W7XHS2_9FUNG</name>
<dbReference type="InterPro" id="IPR051422">
    <property type="entry name" value="AlkB_tRNA_MeTrf/Diox"/>
</dbReference>
<evidence type="ECO:0000256" key="2">
    <source>
        <dbReference type="ARBA" id="ARBA00022679"/>
    </source>
</evidence>
<dbReference type="InterPro" id="IPR029063">
    <property type="entry name" value="SAM-dependent_MTases_sf"/>
</dbReference>
<evidence type="ECO:0000313" key="4">
    <source>
        <dbReference type="EMBL" id="KAJ1643042.1"/>
    </source>
</evidence>
<dbReference type="Gene3D" id="3.40.50.150">
    <property type="entry name" value="Vaccinia Virus protein VP39"/>
    <property type="match status" value="1"/>
</dbReference>
<dbReference type="GO" id="GO:0030488">
    <property type="term" value="P:tRNA methylation"/>
    <property type="evidence" value="ECO:0007669"/>
    <property type="project" value="TreeGrafter"/>
</dbReference>
<dbReference type="GO" id="GO:0106335">
    <property type="term" value="F:tRNA (5-carboxymethyluridine(34)-5-O)-methyltransferase activity"/>
    <property type="evidence" value="ECO:0007669"/>
    <property type="project" value="UniProtKB-EC"/>
</dbReference>
<reference evidence="4" key="1">
    <citation type="submission" date="2022-07" db="EMBL/GenBank/DDBJ databases">
        <title>Phylogenomic reconstructions and comparative analyses of Kickxellomycotina fungi.</title>
        <authorList>
            <person name="Reynolds N.K."/>
            <person name="Stajich J.E."/>
            <person name="Barry K."/>
            <person name="Grigoriev I.V."/>
            <person name="Crous P."/>
            <person name="Smith M.E."/>
        </authorList>
    </citation>
    <scope>NUCLEOTIDE SEQUENCE</scope>
    <source>
        <strain evidence="4">NBRC 105413</strain>
    </source>
</reference>
<dbReference type="GO" id="GO:0002098">
    <property type="term" value="P:tRNA wobble uridine modification"/>
    <property type="evidence" value="ECO:0007669"/>
    <property type="project" value="TreeGrafter"/>
</dbReference>
<dbReference type="GO" id="GO:0008757">
    <property type="term" value="F:S-adenosylmethionine-dependent methyltransferase activity"/>
    <property type="evidence" value="ECO:0007669"/>
    <property type="project" value="InterPro"/>
</dbReference>
<feature type="domain" description="Methyltransferase type 11" evidence="3">
    <location>
        <begin position="55"/>
        <end position="144"/>
    </location>
</feature>
<proteinExistence type="predicted"/>
<evidence type="ECO:0000256" key="1">
    <source>
        <dbReference type="ARBA" id="ARBA00022603"/>
    </source>
</evidence>
<evidence type="ECO:0000313" key="5">
    <source>
        <dbReference type="Proteomes" id="UP001145021"/>
    </source>
</evidence>
<dbReference type="CDD" id="cd02440">
    <property type="entry name" value="AdoMet_MTases"/>
    <property type="match status" value="1"/>
</dbReference>
<keyword evidence="5" id="KW-1185">Reference proteome</keyword>